<dbReference type="Proteomes" id="UP001221142">
    <property type="component" value="Unassembled WGS sequence"/>
</dbReference>
<protein>
    <recommendedName>
        <fullName evidence="1">Stress-response A/B barrel domain-containing protein</fullName>
    </recommendedName>
</protein>
<proteinExistence type="predicted"/>
<dbReference type="InterPro" id="IPR011008">
    <property type="entry name" value="Dimeric_a/b-barrel"/>
</dbReference>
<dbReference type="EMBL" id="JARKIF010000016">
    <property type="protein sequence ID" value="KAJ7621368.1"/>
    <property type="molecule type" value="Genomic_DNA"/>
</dbReference>
<dbReference type="Pfam" id="PF07876">
    <property type="entry name" value="Dabb"/>
    <property type="match status" value="1"/>
</dbReference>
<comment type="caution">
    <text evidence="2">The sequence shown here is derived from an EMBL/GenBank/DDBJ whole genome shotgun (WGS) entry which is preliminary data.</text>
</comment>
<dbReference type="AlphaFoldDB" id="A0AAD7BHQ4"/>
<gene>
    <name evidence="2" type="ORF">FB45DRAFT_139898</name>
</gene>
<sequence length="108" mass="12034">MPVQHFTLAKFRNGTTCEAKNEAIRTAYLLAVAALSIPGVTALKVGPPVSQKGARGYEFALTVEFEDIQAFRDYIPHPHHRLVAQYINNFSEGTPLSYQIDTSREARL</sequence>
<evidence type="ECO:0000313" key="2">
    <source>
        <dbReference type="EMBL" id="KAJ7621368.1"/>
    </source>
</evidence>
<evidence type="ECO:0000259" key="1">
    <source>
        <dbReference type="PROSITE" id="PS51502"/>
    </source>
</evidence>
<dbReference type="SUPFAM" id="SSF54909">
    <property type="entry name" value="Dimeric alpha+beta barrel"/>
    <property type="match status" value="1"/>
</dbReference>
<dbReference type="InterPro" id="IPR013097">
    <property type="entry name" value="Dabb"/>
</dbReference>
<organism evidence="2 3">
    <name type="scientific">Roridomyces roridus</name>
    <dbReference type="NCBI Taxonomy" id="1738132"/>
    <lineage>
        <taxon>Eukaryota</taxon>
        <taxon>Fungi</taxon>
        <taxon>Dikarya</taxon>
        <taxon>Basidiomycota</taxon>
        <taxon>Agaricomycotina</taxon>
        <taxon>Agaricomycetes</taxon>
        <taxon>Agaricomycetidae</taxon>
        <taxon>Agaricales</taxon>
        <taxon>Marasmiineae</taxon>
        <taxon>Mycenaceae</taxon>
        <taxon>Roridomyces</taxon>
    </lineage>
</organism>
<keyword evidence="3" id="KW-1185">Reference proteome</keyword>
<reference evidence="2" key="1">
    <citation type="submission" date="2023-03" db="EMBL/GenBank/DDBJ databases">
        <title>Massive genome expansion in bonnet fungi (Mycena s.s.) driven by repeated elements and novel gene families across ecological guilds.</title>
        <authorList>
            <consortium name="Lawrence Berkeley National Laboratory"/>
            <person name="Harder C.B."/>
            <person name="Miyauchi S."/>
            <person name="Viragh M."/>
            <person name="Kuo A."/>
            <person name="Thoen E."/>
            <person name="Andreopoulos B."/>
            <person name="Lu D."/>
            <person name="Skrede I."/>
            <person name="Drula E."/>
            <person name="Henrissat B."/>
            <person name="Morin E."/>
            <person name="Kohler A."/>
            <person name="Barry K."/>
            <person name="LaButti K."/>
            <person name="Morin E."/>
            <person name="Salamov A."/>
            <person name="Lipzen A."/>
            <person name="Mereny Z."/>
            <person name="Hegedus B."/>
            <person name="Baldrian P."/>
            <person name="Stursova M."/>
            <person name="Weitz H."/>
            <person name="Taylor A."/>
            <person name="Grigoriev I.V."/>
            <person name="Nagy L.G."/>
            <person name="Martin F."/>
            <person name="Kauserud H."/>
        </authorList>
    </citation>
    <scope>NUCLEOTIDE SEQUENCE</scope>
    <source>
        <strain evidence="2">9284</strain>
    </source>
</reference>
<evidence type="ECO:0000313" key="3">
    <source>
        <dbReference type="Proteomes" id="UP001221142"/>
    </source>
</evidence>
<name>A0AAD7BHQ4_9AGAR</name>
<feature type="domain" description="Stress-response A/B barrel" evidence="1">
    <location>
        <begin position="3"/>
        <end position="108"/>
    </location>
</feature>
<dbReference type="PROSITE" id="PS51502">
    <property type="entry name" value="S_R_A_B_BARREL"/>
    <property type="match status" value="1"/>
</dbReference>
<dbReference type="SMART" id="SM00886">
    <property type="entry name" value="Dabb"/>
    <property type="match status" value="1"/>
</dbReference>
<accession>A0AAD7BHQ4</accession>
<dbReference type="Gene3D" id="3.30.70.100">
    <property type="match status" value="1"/>
</dbReference>